<dbReference type="Pfam" id="PF07510">
    <property type="entry name" value="GmrSD_C"/>
    <property type="match status" value="1"/>
</dbReference>
<gene>
    <name evidence="2" type="ORF">DXA79_08900</name>
</gene>
<evidence type="ECO:0000313" key="3">
    <source>
        <dbReference type="Proteomes" id="UP000261031"/>
    </source>
</evidence>
<sequence length="568" mass="60572">MRGLGRRDIPIMVCIFVLFGLLIAALPAAADEGENASVALERLMVKAQSDDYRSSEREDLFGTWLHNDELGGSATTRDYILQRDMENVTFTSERHVNTGTLHDPYTGETIYFQRGQSTSNKVQIDHVVAVGEAYESGADAWTKNQRVAYANDPYVLLAVKGAANASKSDKDAANWLPSQKSCDCSYVSRQIGIKEHYGLSVDTAEKEAMRSVLSQCPSGQTIPVYNGNNASPEVPLPNPDPTPDDTHGQMIRLFGNNRYDTMTDVVDTAFPEETSTVIVTSGENYPDALAVSGFAGIENAPVLLTNPQVLSANVRNEIKRLKPSSVVIVGGEKAVSSDVESSLKQCVDGVERIQGATRIDTALQIYEAGKSLSAGWGETAVVVTGGNNQNGFADALSVTSYAYAQKAPVFLSDAETGLTADQQNALKDGNFTQIVIVGGAQAVPEFVSAQIEQTVGIKPIRIAGQTRYNTSILFARWAIGQGALTMNNVVFTTGQNYPDALSGGPLAGRDASCMLLVNNSDATVSNVGSYVSSYAESVSEAYILGGANAVSWNTAGRLSKSLGLALTN</sequence>
<evidence type="ECO:0000259" key="1">
    <source>
        <dbReference type="Pfam" id="PF07510"/>
    </source>
</evidence>
<organism evidence="2 3">
    <name type="scientific">Bifidobacterium pseudocatenulatum</name>
    <dbReference type="NCBI Taxonomy" id="28026"/>
    <lineage>
        <taxon>Bacteria</taxon>
        <taxon>Bacillati</taxon>
        <taxon>Actinomycetota</taxon>
        <taxon>Actinomycetes</taxon>
        <taxon>Bifidobacteriales</taxon>
        <taxon>Bifidobacteriaceae</taxon>
        <taxon>Bifidobacterium</taxon>
    </lineage>
</organism>
<dbReference type="Pfam" id="PF04122">
    <property type="entry name" value="CW_binding_2"/>
    <property type="match status" value="3"/>
</dbReference>
<dbReference type="PANTHER" id="PTHR30032">
    <property type="entry name" value="N-ACETYLMURAMOYL-L-ALANINE AMIDASE-RELATED"/>
    <property type="match status" value="1"/>
</dbReference>
<feature type="domain" description="GmrSD restriction endonucleases C-terminal" evidence="1">
    <location>
        <begin position="77"/>
        <end position="210"/>
    </location>
</feature>
<comment type="caution">
    <text evidence="2">The sequence shown here is derived from an EMBL/GenBank/DDBJ whole genome shotgun (WGS) entry which is preliminary data.</text>
</comment>
<protein>
    <submittedName>
        <fullName evidence="2">DUF1524 domain-containing protein</fullName>
    </submittedName>
</protein>
<dbReference type="Proteomes" id="UP000261031">
    <property type="component" value="Unassembled WGS sequence"/>
</dbReference>
<dbReference type="EMBL" id="QSWD01000007">
    <property type="protein sequence ID" value="RGP01367.1"/>
    <property type="molecule type" value="Genomic_DNA"/>
</dbReference>
<reference evidence="2 3" key="1">
    <citation type="submission" date="2018-08" db="EMBL/GenBank/DDBJ databases">
        <title>A genome reference for cultivated species of the human gut microbiota.</title>
        <authorList>
            <person name="Zou Y."/>
            <person name="Xue W."/>
            <person name="Luo G."/>
        </authorList>
    </citation>
    <scope>NUCLEOTIDE SEQUENCE [LARGE SCALE GENOMIC DNA]</scope>
    <source>
        <strain evidence="2 3">OF05-12</strain>
    </source>
</reference>
<dbReference type="InterPro" id="IPR007253">
    <property type="entry name" value="Cell_wall-bd_2"/>
</dbReference>
<accession>A0A3E5HHU7</accession>
<evidence type="ECO:0000313" key="2">
    <source>
        <dbReference type="EMBL" id="RGP01367.1"/>
    </source>
</evidence>
<dbReference type="Gene3D" id="3.40.50.12090">
    <property type="match status" value="2"/>
</dbReference>
<name>A0A3E5HHU7_BIFPS</name>
<dbReference type="AlphaFoldDB" id="A0A3E5HHU7"/>
<dbReference type="InterPro" id="IPR051922">
    <property type="entry name" value="Bact_Sporulation_Assoc"/>
</dbReference>
<dbReference type="PANTHER" id="PTHR30032:SF8">
    <property type="entry name" value="GERMINATION-SPECIFIC N-ACETYLMURAMOYL-L-ALANINE AMIDASE"/>
    <property type="match status" value="1"/>
</dbReference>
<dbReference type="InterPro" id="IPR011089">
    <property type="entry name" value="GmrSD_C"/>
</dbReference>
<proteinExistence type="predicted"/>